<evidence type="ECO:0000313" key="3">
    <source>
        <dbReference type="Proteomes" id="UP000677082"/>
    </source>
</evidence>
<evidence type="ECO:0000313" key="2">
    <source>
        <dbReference type="EMBL" id="GIM88868.1"/>
    </source>
</evidence>
<feature type="compositionally biased region" description="Basic and acidic residues" evidence="1">
    <location>
        <begin position="191"/>
        <end position="205"/>
    </location>
</feature>
<gene>
    <name evidence="2" type="ORF">Ato02nite_006610</name>
</gene>
<organism evidence="2 3">
    <name type="scientific">Paractinoplanes toevensis</name>
    <dbReference type="NCBI Taxonomy" id="571911"/>
    <lineage>
        <taxon>Bacteria</taxon>
        <taxon>Bacillati</taxon>
        <taxon>Actinomycetota</taxon>
        <taxon>Actinomycetes</taxon>
        <taxon>Micromonosporales</taxon>
        <taxon>Micromonosporaceae</taxon>
        <taxon>Paractinoplanes</taxon>
    </lineage>
</organism>
<protein>
    <recommendedName>
        <fullName evidence="4">DUF1376 domain-containing protein</fullName>
    </recommendedName>
</protein>
<reference evidence="2 3" key="1">
    <citation type="submission" date="2021-03" db="EMBL/GenBank/DDBJ databases">
        <title>Whole genome shotgun sequence of Actinoplanes toevensis NBRC 105298.</title>
        <authorList>
            <person name="Komaki H."/>
            <person name="Tamura T."/>
        </authorList>
    </citation>
    <scope>NUCLEOTIDE SEQUENCE [LARGE SCALE GENOMIC DNA]</scope>
    <source>
        <strain evidence="2 3">NBRC 105298</strain>
    </source>
</reference>
<sequence>MARIRSVKPEFWDDQELAEHVSRDARLLYIGLWNLADEHGRLRGDSRFIKGRVFPYDDDLDFDGVTLLIAELALAGKVVPFRTAVGIYLFLPNLAQHQRLEPEKVASRLPDPNDQDSDLLSPRALVDANRSESRADLSARRAEKIALLYGAWSMEHVSADADSAATHTQTEADESDDEPDDGSTDEQPDAGESKAAKKARSKEGKLPSTHPNLTWSADEINVDPEWIKFWTVYPSIKDKNAARTKWLAALRAKVPPETILAGAELYALERADENPKFNKNAATWLHNKCWEQYGEPDKPQLSHSSDEWWNN</sequence>
<feature type="region of interest" description="Disordered" evidence="1">
    <location>
        <begin position="103"/>
        <end position="125"/>
    </location>
</feature>
<dbReference type="AlphaFoldDB" id="A0A919T447"/>
<name>A0A919T447_9ACTN</name>
<proteinExistence type="predicted"/>
<feature type="region of interest" description="Disordered" evidence="1">
    <location>
        <begin position="160"/>
        <end position="215"/>
    </location>
</feature>
<accession>A0A919T447</accession>
<evidence type="ECO:0000256" key="1">
    <source>
        <dbReference type="SAM" id="MobiDB-lite"/>
    </source>
</evidence>
<evidence type="ECO:0008006" key="4">
    <source>
        <dbReference type="Google" id="ProtNLM"/>
    </source>
</evidence>
<comment type="caution">
    <text evidence="2">The sequence shown here is derived from an EMBL/GenBank/DDBJ whole genome shotgun (WGS) entry which is preliminary data.</text>
</comment>
<feature type="compositionally biased region" description="Acidic residues" evidence="1">
    <location>
        <begin position="171"/>
        <end position="189"/>
    </location>
</feature>
<dbReference type="RefSeq" id="WP_213004850.1">
    <property type="nucleotide sequence ID" value="NZ_BOQN01000009.1"/>
</dbReference>
<dbReference type="EMBL" id="BOQN01000009">
    <property type="protein sequence ID" value="GIM88868.1"/>
    <property type="molecule type" value="Genomic_DNA"/>
</dbReference>
<dbReference type="Proteomes" id="UP000677082">
    <property type="component" value="Unassembled WGS sequence"/>
</dbReference>
<keyword evidence="3" id="KW-1185">Reference proteome</keyword>